<comment type="subcellular location">
    <subcellularLocation>
        <location evidence="2">Chromosome</location>
        <location evidence="2">Centromere</location>
    </subcellularLocation>
    <subcellularLocation>
        <location evidence="1">Nucleus</location>
    </subcellularLocation>
</comment>
<comment type="similarity">
    <text evidence="3">Belongs to the CENP-I/CTF3 family.</text>
</comment>
<protein>
    <submittedName>
        <fullName evidence="7">Uncharacterized protein</fullName>
    </submittedName>
</protein>
<evidence type="ECO:0000313" key="7">
    <source>
        <dbReference type="EMBL" id="KAL0637894.1"/>
    </source>
</evidence>
<evidence type="ECO:0000256" key="3">
    <source>
        <dbReference type="ARBA" id="ARBA00005470"/>
    </source>
</evidence>
<keyword evidence="5" id="KW-0539">Nucleus</keyword>
<dbReference type="InterPro" id="IPR012485">
    <property type="entry name" value="CENP-I"/>
</dbReference>
<keyword evidence="6" id="KW-0137">Centromere</keyword>
<dbReference type="Pfam" id="PF07778">
    <property type="entry name" value="CENP-I"/>
    <property type="match status" value="1"/>
</dbReference>
<proteinExistence type="inferred from homology"/>
<sequence>MSSVAAGYGSGLAHNDDTEVLIDQLRGAAQTRNSLSKVDIADVIDKLSQSASVRGLANDTLAALVGILATTPCYLDQSAVRNVVKILFPRGKVSEDVVVKIVGCFGKGQRKASLETQALLLRWLIMVYDTLDSYAMLSQLYGVLFNLLDMITLRSHLCHLLSLLTRRKHVKPFRIQALLEFKRNLGNEQPLNGLLQVYKDYYPDVIVGDVAPTRLGLFSHPSPEWMQKRLSIQESNSLDYSDPSEASSFKIVRKIGGQGTKRRKTGHLVLPEVHTFHATEASVTLEEVENVDDFVNKLDKLELPNQLVAVLEDPLLQKLLLLKPSSKTFPTYWVWKEIYLDRCGRCANQQLASGLLVRRTTFTEDIWTRKF</sequence>
<dbReference type="EMBL" id="JBBBZM010000029">
    <property type="protein sequence ID" value="KAL0637894.1"/>
    <property type="molecule type" value="Genomic_DNA"/>
</dbReference>
<keyword evidence="4" id="KW-0158">Chromosome</keyword>
<dbReference type="CDD" id="cd22647">
    <property type="entry name" value="CTF3_NTD_HEAT"/>
    <property type="match status" value="1"/>
</dbReference>
<dbReference type="PANTHER" id="PTHR48208:SF2">
    <property type="entry name" value="CENTROMERE PROTEIN I"/>
    <property type="match status" value="1"/>
</dbReference>
<evidence type="ECO:0000313" key="8">
    <source>
        <dbReference type="Proteomes" id="UP001447188"/>
    </source>
</evidence>
<evidence type="ECO:0000256" key="2">
    <source>
        <dbReference type="ARBA" id="ARBA00004584"/>
    </source>
</evidence>
<evidence type="ECO:0000256" key="1">
    <source>
        <dbReference type="ARBA" id="ARBA00004123"/>
    </source>
</evidence>
<evidence type="ECO:0000256" key="5">
    <source>
        <dbReference type="ARBA" id="ARBA00023242"/>
    </source>
</evidence>
<dbReference type="PANTHER" id="PTHR48208">
    <property type="entry name" value="CENTROMERE PROTEIN I"/>
    <property type="match status" value="1"/>
</dbReference>
<keyword evidence="8" id="KW-1185">Reference proteome</keyword>
<dbReference type="Proteomes" id="UP001447188">
    <property type="component" value="Unassembled WGS sequence"/>
</dbReference>
<accession>A0ABR3GPN0</accession>
<gene>
    <name evidence="7" type="ORF">Q9L58_003116</name>
</gene>
<evidence type="ECO:0000256" key="6">
    <source>
        <dbReference type="ARBA" id="ARBA00023328"/>
    </source>
</evidence>
<reference evidence="7 8" key="1">
    <citation type="submission" date="2024-02" db="EMBL/GenBank/DDBJ databases">
        <title>Discinaceae phylogenomics.</title>
        <authorList>
            <person name="Dirks A.C."/>
            <person name="James T.Y."/>
        </authorList>
    </citation>
    <scope>NUCLEOTIDE SEQUENCE [LARGE SCALE GENOMIC DNA]</scope>
    <source>
        <strain evidence="7 8">ACD0624</strain>
    </source>
</reference>
<organism evidence="7 8">
    <name type="scientific">Discina gigas</name>
    <dbReference type="NCBI Taxonomy" id="1032678"/>
    <lineage>
        <taxon>Eukaryota</taxon>
        <taxon>Fungi</taxon>
        <taxon>Dikarya</taxon>
        <taxon>Ascomycota</taxon>
        <taxon>Pezizomycotina</taxon>
        <taxon>Pezizomycetes</taxon>
        <taxon>Pezizales</taxon>
        <taxon>Discinaceae</taxon>
        <taxon>Discina</taxon>
    </lineage>
</organism>
<comment type="caution">
    <text evidence="7">The sequence shown here is derived from an EMBL/GenBank/DDBJ whole genome shotgun (WGS) entry which is preliminary data.</text>
</comment>
<evidence type="ECO:0000256" key="4">
    <source>
        <dbReference type="ARBA" id="ARBA00022454"/>
    </source>
</evidence>
<name>A0ABR3GPN0_9PEZI</name>